<keyword evidence="2" id="KW-1185">Reference proteome</keyword>
<sequence length="240" mass="28608">MNDRYLLRAEQRCIAWINLLNHKSFPKEEMPIPPLDACLICHAHYLSPLRYYEDMLRLHDPQAHNYNFPLAKLARHLEEYSQQIWHEYTKKPWELPYPYLRSMRINTEVKSIQIAESSRKNERLKRQRDFTNKMDYMGSLFVPTLDIDLAWHTHILHPLLYRNFTIKHMGRVINHDDTLAEKTLTDGFTKTSQAWYKKYRESYRTLLSLILVAELDVGVSELLITIVAVDVEESETNLYL</sequence>
<name>A0A9N8WCI1_9GLOM</name>
<dbReference type="PANTHER" id="PTHR34365:SF7">
    <property type="entry name" value="GLYCINE-RICH DOMAIN-CONTAINING PROTEIN 1"/>
    <property type="match status" value="1"/>
</dbReference>
<evidence type="ECO:0000313" key="1">
    <source>
        <dbReference type="EMBL" id="CAG8479664.1"/>
    </source>
</evidence>
<protein>
    <submittedName>
        <fullName evidence="1">9089_t:CDS:1</fullName>
    </submittedName>
</protein>
<dbReference type="InterPro" id="IPR009836">
    <property type="entry name" value="GRDP-like"/>
</dbReference>
<dbReference type="AlphaFoldDB" id="A0A9N8WCI1"/>
<proteinExistence type="predicted"/>
<dbReference type="Pfam" id="PF07173">
    <property type="entry name" value="GRDP-like"/>
    <property type="match status" value="1"/>
</dbReference>
<dbReference type="PANTHER" id="PTHR34365">
    <property type="entry name" value="ENOLASE (DUF1399)"/>
    <property type="match status" value="1"/>
</dbReference>
<organism evidence="1 2">
    <name type="scientific">Ambispora leptoticha</name>
    <dbReference type="NCBI Taxonomy" id="144679"/>
    <lineage>
        <taxon>Eukaryota</taxon>
        <taxon>Fungi</taxon>
        <taxon>Fungi incertae sedis</taxon>
        <taxon>Mucoromycota</taxon>
        <taxon>Glomeromycotina</taxon>
        <taxon>Glomeromycetes</taxon>
        <taxon>Archaeosporales</taxon>
        <taxon>Ambisporaceae</taxon>
        <taxon>Ambispora</taxon>
    </lineage>
</organism>
<reference evidence="1" key="1">
    <citation type="submission" date="2021-06" db="EMBL/GenBank/DDBJ databases">
        <authorList>
            <person name="Kallberg Y."/>
            <person name="Tangrot J."/>
            <person name="Rosling A."/>
        </authorList>
    </citation>
    <scope>NUCLEOTIDE SEQUENCE</scope>
    <source>
        <strain evidence="1">FL130A</strain>
    </source>
</reference>
<dbReference type="EMBL" id="CAJVPS010000352">
    <property type="protein sequence ID" value="CAG8479664.1"/>
    <property type="molecule type" value="Genomic_DNA"/>
</dbReference>
<comment type="caution">
    <text evidence="1">The sequence shown here is derived from an EMBL/GenBank/DDBJ whole genome shotgun (WGS) entry which is preliminary data.</text>
</comment>
<dbReference type="OrthoDB" id="2684236at2759"/>
<accession>A0A9N8WCI1</accession>
<dbReference type="Proteomes" id="UP000789508">
    <property type="component" value="Unassembled WGS sequence"/>
</dbReference>
<evidence type="ECO:0000313" key="2">
    <source>
        <dbReference type="Proteomes" id="UP000789508"/>
    </source>
</evidence>
<gene>
    <name evidence="1" type="ORF">ALEPTO_LOCUS2422</name>
</gene>